<dbReference type="GO" id="GO:0008168">
    <property type="term" value="F:methyltransferase activity"/>
    <property type="evidence" value="ECO:0007669"/>
    <property type="project" value="UniProtKB-KW"/>
</dbReference>
<dbReference type="InterPro" id="IPR039429">
    <property type="entry name" value="SHMT-like_dom"/>
</dbReference>
<reference evidence="2" key="1">
    <citation type="journal article" date="2010" name="Microbiol. Resour. Announc.">
        <title>Comparative genomics of the bacterial genus Listeria: Genome evolution is characterized by limited gene acquisition and limited gene loss.</title>
        <authorList>
            <person name="den Bakker H.C."/>
            <person name="Cummings C.A."/>
            <person name="Ferreira V."/>
            <person name="Vatta P."/>
            <person name="Orsi R.H."/>
            <person name="Degoricija L."/>
            <person name="Barker M."/>
            <person name="Petrauskene O."/>
            <person name="Furtado M.R."/>
            <person name="Wiedmann M."/>
        </authorList>
    </citation>
    <scope>NUCLEOTIDE SEQUENCE [LARGE SCALE GENOMIC DNA]</scope>
    <source>
        <strain evidence="2">FSL N1-067</strain>
    </source>
</reference>
<dbReference type="Pfam" id="PF00464">
    <property type="entry name" value="SHMT"/>
    <property type="match status" value="1"/>
</dbReference>
<comment type="caution">
    <text evidence="2">The sequence shown here is derived from an EMBL/GenBank/DDBJ whole genome shotgun (WGS) entry which is preliminary data.</text>
</comment>
<dbReference type="Gene3D" id="3.90.1150.10">
    <property type="entry name" value="Aspartate Aminotransferase, domain 1"/>
    <property type="match status" value="1"/>
</dbReference>
<gene>
    <name evidence="2" type="ORF">NT03LS_3574</name>
</gene>
<sequence length="46" mass="4916">VGITVNKNTIPFETESPFVTSGIRVGVAAVTTRGFDEVAIEKVDHL</sequence>
<accession>E3ZUU6</accession>
<name>E3ZUU6_LISSE</name>
<keyword evidence="2" id="KW-0489">Methyltransferase</keyword>
<dbReference type="EMBL" id="ADXJ01001475">
    <property type="protein sequence ID" value="EFR98601.1"/>
    <property type="molecule type" value="Genomic_DNA"/>
</dbReference>
<organism evidence="2">
    <name type="scientific">Listeria seeligeri FSL N1-067</name>
    <dbReference type="NCBI Taxonomy" id="702453"/>
    <lineage>
        <taxon>Bacteria</taxon>
        <taxon>Bacillati</taxon>
        <taxon>Bacillota</taxon>
        <taxon>Bacilli</taxon>
        <taxon>Bacillales</taxon>
        <taxon>Listeriaceae</taxon>
        <taxon>Listeria</taxon>
    </lineage>
</organism>
<keyword evidence="2" id="KW-0808">Transferase</keyword>
<dbReference type="Proteomes" id="UP000004302">
    <property type="component" value="Chromosome"/>
</dbReference>
<dbReference type="HOGENOM" id="CLU_3177194_0_0_9"/>
<evidence type="ECO:0000259" key="1">
    <source>
        <dbReference type="Pfam" id="PF00464"/>
    </source>
</evidence>
<proteinExistence type="predicted"/>
<dbReference type="GO" id="GO:0032259">
    <property type="term" value="P:methylation"/>
    <property type="evidence" value="ECO:0007669"/>
    <property type="project" value="UniProtKB-KW"/>
</dbReference>
<evidence type="ECO:0000313" key="2">
    <source>
        <dbReference type="EMBL" id="EFR98601.1"/>
    </source>
</evidence>
<dbReference type="InterPro" id="IPR015424">
    <property type="entry name" value="PyrdxlP-dep_Trfase"/>
</dbReference>
<feature type="non-terminal residue" evidence="2">
    <location>
        <position position="1"/>
    </location>
</feature>
<dbReference type="AlphaFoldDB" id="E3ZUU6"/>
<dbReference type="SUPFAM" id="SSF53383">
    <property type="entry name" value="PLP-dependent transferases"/>
    <property type="match status" value="1"/>
</dbReference>
<protein>
    <submittedName>
        <fullName evidence="2">Serine hydroxymethyltransferase</fullName>
    </submittedName>
</protein>
<feature type="domain" description="Serine hydroxymethyltransferase-like" evidence="1">
    <location>
        <begin position="1"/>
        <end position="45"/>
    </location>
</feature>
<dbReference type="InterPro" id="IPR015422">
    <property type="entry name" value="PyrdxlP-dep_Trfase_small"/>
</dbReference>